<feature type="transmembrane region" description="Helical" evidence="8">
    <location>
        <begin position="88"/>
        <end position="108"/>
    </location>
</feature>
<feature type="transmembrane region" description="Helical" evidence="8">
    <location>
        <begin position="415"/>
        <end position="436"/>
    </location>
</feature>
<reference evidence="9" key="1">
    <citation type="submission" date="2022-06" db="EMBL/GenBank/DDBJ databases">
        <authorList>
            <person name="Lu C.-H."/>
        </authorList>
    </citation>
    <scope>NUCLEOTIDE SEQUENCE</scope>
    <source>
        <strain evidence="9">21MJYT02-11</strain>
    </source>
</reference>
<name>A0ABT1AQ28_9RALS</name>
<keyword evidence="5 8" id="KW-1133">Transmembrane helix</keyword>
<dbReference type="PANTHER" id="PTHR31585:SF0">
    <property type="entry name" value="FOLATE-BIOPTERIN TRANSPORTER 1, CHLOROPLASTIC"/>
    <property type="match status" value="1"/>
</dbReference>
<evidence type="ECO:0000256" key="1">
    <source>
        <dbReference type="ARBA" id="ARBA00004141"/>
    </source>
</evidence>
<comment type="caution">
    <text evidence="9">The sequence shown here is derived from an EMBL/GenBank/DDBJ whole genome shotgun (WGS) entry which is preliminary data.</text>
</comment>
<gene>
    <name evidence="9" type="ORF">NG900_20320</name>
</gene>
<evidence type="ECO:0000256" key="4">
    <source>
        <dbReference type="ARBA" id="ARBA00022692"/>
    </source>
</evidence>
<organism evidence="9 10">
    <name type="scientific">Ralstonia soli</name>
    <dbReference type="NCBI Taxonomy" id="2953896"/>
    <lineage>
        <taxon>Bacteria</taxon>
        <taxon>Pseudomonadati</taxon>
        <taxon>Pseudomonadota</taxon>
        <taxon>Betaproteobacteria</taxon>
        <taxon>Burkholderiales</taxon>
        <taxon>Burkholderiaceae</taxon>
        <taxon>Ralstonia</taxon>
    </lineage>
</organism>
<evidence type="ECO:0000313" key="10">
    <source>
        <dbReference type="Proteomes" id="UP001162811"/>
    </source>
</evidence>
<evidence type="ECO:0000256" key="7">
    <source>
        <dbReference type="SAM" id="MobiDB-lite"/>
    </source>
</evidence>
<feature type="transmembrane region" description="Helical" evidence="8">
    <location>
        <begin position="210"/>
        <end position="229"/>
    </location>
</feature>
<evidence type="ECO:0000256" key="6">
    <source>
        <dbReference type="ARBA" id="ARBA00023136"/>
    </source>
</evidence>
<dbReference type="SUPFAM" id="SSF103473">
    <property type="entry name" value="MFS general substrate transporter"/>
    <property type="match status" value="1"/>
</dbReference>
<keyword evidence="4 8" id="KW-0812">Transmembrane</keyword>
<dbReference type="Pfam" id="PF07690">
    <property type="entry name" value="MFS_1"/>
    <property type="match status" value="1"/>
</dbReference>
<dbReference type="Proteomes" id="UP001162811">
    <property type="component" value="Unassembled WGS sequence"/>
</dbReference>
<keyword evidence="10" id="KW-1185">Reference proteome</keyword>
<evidence type="ECO:0000313" key="9">
    <source>
        <dbReference type="EMBL" id="MCO5400551.1"/>
    </source>
</evidence>
<feature type="transmembrane region" description="Helical" evidence="8">
    <location>
        <begin position="120"/>
        <end position="141"/>
    </location>
</feature>
<feature type="transmembrane region" description="Helical" evidence="8">
    <location>
        <begin position="183"/>
        <end position="204"/>
    </location>
</feature>
<keyword evidence="6 8" id="KW-0472">Membrane</keyword>
<feature type="transmembrane region" description="Helical" evidence="8">
    <location>
        <begin position="48"/>
        <end position="68"/>
    </location>
</feature>
<feature type="region of interest" description="Disordered" evidence="7">
    <location>
        <begin position="453"/>
        <end position="477"/>
    </location>
</feature>
<evidence type="ECO:0000256" key="8">
    <source>
        <dbReference type="SAM" id="Phobius"/>
    </source>
</evidence>
<feature type="transmembrane region" description="Helical" evidence="8">
    <location>
        <begin position="384"/>
        <end position="403"/>
    </location>
</feature>
<feature type="transmembrane region" description="Helical" evidence="8">
    <location>
        <begin position="351"/>
        <end position="372"/>
    </location>
</feature>
<evidence type="ECO:0000256" key="3">
    <source>
        <dbReference type="ARBA" id="ARBA00022448"/>
    </source>
</evidence>
<feature type="transmembrane region" description="Helical" evidence="8">
    <location>
        <begin position="327"/>
        <end position="345"/>
    </location>
</feature>
<dbReference type="InterPro" id="IPR036259">
    <property type="entry name" value="MFS_trans_sf"/>
</dbReference>
<comment type="similarity">
    <text evidence="2">Belongs to the major facilitator superfamily. Folate-biopterin transporter (TC 2.A.71) family.</text>
</comment>
<sequence length="477" mass="51324">MTPARRAAHPAMWLSPWGVRALATKSSGLSKAVARCGHACFERRDQTLLYFGCITLFITLATPAGYLVDIQTSYLLKNQLHASATQIAMFRLVTGVPVYVAFAFGLARDQWNPLGLRDRGFFLMFAPVTALALMGMAFAGLSYPALLFGMLLAMLSSRFVAAAYQGLIALVGQERRMSGRLSVLLNVVSSVPVVASAFASGIISDHLAPKQAFFLAAALMLVVAMLGLWKPVSVFGQAYEKPQAQVTHFAGNIRRLVRHRAVYPAVLICFLWNFAPGAATPLQFYLTNTLHASDSVYSYYNGIFAAAFIPTFLLYGALCKKVALNRLLWWGTIIAVPQMVPLAFIHSADLALVLAAPIGLMGGVATAAYFDLAMRSCPRGLQGTLMMLVDGVLALSARAGDLLGSHIYNSSQTHGFTYCVIATTVVYALILPLIALTPKALIATRDGELNPEIEAEALSDPRGNGIDLDAESPKKAP</sequence>
<dbReference type="RefSeq" id="WP_252683164.1">
    <property type="nucleotide sequence ID" value="NZ_JAMXHT010000007.1"/>
</dbReference>
<feature type="transmembrane region" description="Helical" evidence="8">
    <location>
        <begin position="299"/>
        <end position="318"/>
    </location>
</feature>
<dbReference type="EMBL" id="JAMXHT010000007">
    <property type="protein sequence ID" value="MCO5400551.1"/>
    <property type="molecule type" value="Genomic_DNA"/>
</dbReference>
<comment type="subcellular location">
    <subcellularLocation>
        <location evidence="1">Membrane</location>
        <topology evidence="1">Multi-pass membrane protein</topology>
    </subcellularLocation>
</comment>
<evidence type="ECO:0000256" key="5">
    <source>
        <dbReference type="ARBA" id="ARBA00022989"/>
    </source>
</evidence>
<feature type="transmembrane region" description="Helical" evidence="8">
    <location>
        <begin position="261"/>
        <end position="279"/>
    </location>
</feature>
<dbReference type="Gene3D" id="1.20.1250.20">
    <property type="entry name" value="MFS general substrate transporter like domains"/>
    <property type="match status" value="2"/>
</dbReference>
<reference evidence="9" key="2">
    <citation type="journal article" date="2023" name="Front. Microbiol.">
        <title>Ralstonia chuxiongensis sp. nov., Ralstonia mojiangensis sp. nov., and Ralstonia soli sp. nov., isolated from tobacco fields, are three novel species in the family Burkholderiaceae.</title>
        <authorList>
            <person name="Lu C.H."/>
            <person name="Zhang Y.Y."/>
            <person name="Jiang N."/>
            <person name="Chen W."/>
            <person name="Shao X."/>
            <person name="Zhao Z.M."/>
            <person name="Lu W.L."/>
            <person name="Hu X."/>
            <person name="Xi Y.X."/>
            <person name="Zou S.Y."/>
            <person name="Wei Q.J."/>
            <person name="Lin Z.L."/>
            <person name="Gong L."/>
            <person name="Gai X.T."/>
            <person name="Zhang L.Q."/>
            <person name="Li J.Y."/>
            <person name="Jin Y."/>
            <person name="Xia Z.Y."/>
        </authorList>
    </citation>
    <scope>NUCLEOTIDE SEQUENCE</scope>
    <source>
        <strain evidence="9">21MJYT02-11</strain>
    </source>
</reference>
<feature type="transmembrane region" description="Helical" evidence="8">
    <location>
        <begin position="147"/>
        <end position="171"/>
    </location>
</feature>
<dbReference type="PANTHER" id="PTHR31585">
    <property type="entry name" value="FOLATE-BIOPTERIN TRANSPORTER 1, CHLOROPLASTIC"/>
    <property type="match status" value="1"/>
</dbReference>
<dbReference type="InterPro" id="IPR011701">
    <property type="entry name" value="MFS"/>
</dbReference>
<dbReference type="InterPro" id="IPR039309">
    <property type="entry name" value="BT1"/>
</dbReference>
<proteinExistence type="inferred from homology"/>
<protein>
    <submittedName>
        <fullName evidence="9">MFS transporter</fullName>
    </submittedName>
</protein>
<evidence type="ECO:0000256" key="2">
    <source>
        <dbReference type="ARBA" id="ARBA00007015"/>
    </source>
</evidence>
<keyword evidence="3" id="KW-0813">Transport</keyword>
<accession>A0ABT1AQ28</accession>